<dbReference type="Proteomes" id="UP000186607">
    <property type="component" value="Unassembled WGS sequence"/>
</dbReference>
<dbReference type="EMBL" id="MSTI01000077">
    <property type="protein sequence ID" value="OLV18053.1"/>
    <property type="molecule type" value="Genomic_DNA"/>
</dbReference>
<proteinExistence type="predicted"/>
<feature type="transmembrane region" description="Helical" evidence="2">
    <location>
        <begin position="20"/>
        <end position="41"/>
    </location>
</feature>
<keyword evidence="2" id="KW-0812">Transmembrane</keyword>
<keyword evidence="4" id="KW-1185">Reference proteome</keyword>
<evidence type="ECO:0000313" key="3">
    <source>
        <dbReference type="EMBL" id="OLV18053.1"/>
    </source>
</evidence>
<evidence type="ECO:0000313" key="4">
    <source>
        <dbReference type="Proteomes" id="UP000186607"/>
    </source>
</evidence>
<evidence type="ECO:0000256" key="2">
    <source>
        <dbReference type="SAM" id="Phobius"/>
    </source>
</evidence>
<reference evidence="3 4" key="1">
    <citation type="submission" date="2017-01" db="EMBL/GenBank/DDBJ databases">
        <title>Genome Analysis of Deinococcus marmoris KOPRI26562.</title>
        <authorList>
            <person name="Kim J.H."/>
            <person name="Oh H.-M."/>
        </authorList>
    </citation>
    <scope>NUCLEOTIDE SEQUENCE [LARGE SCALE GENOMIC DNA]</scope>
    <source>
        <strain evidence="3 4">KOPRI26562</strain>
    </source>
</reference>
<dbReference type="AlphaFoldDB" id="A0A1U7NYQ6"/>
<organism evidence="3 4">
    <name type="scientific">Deinococcus marmoris</name>
    <dbReference type="NCBI Taxonomy" id="249408"/>
    <lineage>
        <taxon>Bacteria</taxon>
        <taxon>Thermotogati</taxon>
        <taxon>Deinococcota</taxon>
        <taxon>Deinococci</taxon>
        <taxon>Deinococcales</taxon>
        <taxon>Deinococcaceae</taxon>
        <taxon>Deinococcus</taxon>
    </lineage>
</organism>
<name>A0A1U7NYQ6_9DEIO</name>
<keyword evidence="2" id="KW-1133">Transmembrane helix</keyword>
<protein>
    <submittedName>
        <fullName evidence="3">Uncharacterized protein</fullName>
    </submittedName>
</protein>
<accession>A0A1U7NYQ6</accession>
<feature type="compositionally biased region" description="Polar residues" evidence="1">
    <location>
        <begin position="102"/>
        <end position="116"/>
    </location>
</feature>
<feature type="region of interest" description="Disordered" evidence="1">
    <location>
        <begin position="96"/>
        <end position="130"/>
    </location>
</feature>
<evidence type="ECO:0000256" key="1">
    <source>
        <dbReference type="SAM" id="MobiDB-lite"/>
    </source>
</evidence>
<keyword evidence="2" id="KW-0472">Membrane</keyword>
<gene>
    <name evidence="3" type="ORF">BOO71_0007216</name>
</gene>
<sequence>MYDARQTAVCNFEGMSDRLALPTAAALAFLTLALWLYLLLFQAAGVQVANRSGAVIGGLTVCQSGGDCLHREHLWPHQTWRIPLERAQTGQVKLTVQEAGGQRQSASHSPKTTGSRPSFVVGQGGRIEVQ</sequence>
<comment type="caution">
    <text evidence="3">The sequence shown here is derived from an EMBL/GenBank/DDBJ whole genome shotgun (WGS) entry which is preliminary data.</text>
</comment>
<dbReference type="STRING" id="249408.BOO71_0007216"/>